<dbReference type="InterPro" id="IPR027939">
    <property type="entry name" value="NMT1/THI5"/>
</dbReference>
<proteinExistence type="inferred from homology"/>
<dbReference type="Gene3D" id="3.40.190.10">
    <property type="entry name" value="Periplasmic binding protein-like II"/>
    <property type="match status" value="2"/>
</dbReference>
<evidence type="ECO:0000256" key="8">
    <source>
        <dbReference type="ARBA" id="ARBA00022977"/>
    </source>
</evidence>
<dbReference type="PANTHER" id="PTHR31528">
    <property type="entry name" value="4-AMINO-5-HYDROXYMETHYL-2-METHYLPYRIMIDINE PHOSPHATE SYNTHASE THI11-RELATED"/>
    <property type="match status" value="1"/>
</dbReference>
<comment type="subunit">
    <text evidence="4">Homodimer.</text>
</comment>
<reference evidence="13" key="1">
    <citation type="journal article" date="2020" name="mSystems">
        <title>Genome- and Community-Level Interaction Insights into Carbon Utilization and Element Cycling Functions of Hydrothermarchaeota in Hydrothermal Sediment.</title>
        <authorList>
            <person name="Zhou Z."/>
            <person name="Liu Y."/>
            <person name="Xu W."/>
            <person name="Pan J."/>
            <person name="Luo Z.H."/>
            <person name="Li M."/>
        </authorList>
    </citation>
    <scope>NUCLEOTIDE SEQUENCE [LARGE SCALE GENOMIC DNA]</scope>
    <source>
        <strain evidence="13">SpSt-477</strain>
    </source>
</reference>
<comment type="catalytic activity">
    <reaction evidence="11">
        <text>N(6)-(pyridoxal phosphate)-L-lysyl-[4-amino-5-hydroxymethyl-2-methylpyrimidine phosphate synthase] + L-histidyl-[4-amino-5-hydroxymethyl-2-methylpyrimidine phosphate synthase] + 2 Fe(3+) + 4 H2O = L-lysyl-[4-amino-5-hydroxymethyl-2-methylpyrimidine phosphate synthase] + (2S)-2-amino-5-hydroxy-4-oxopentanoyl-[4-amino-5-hydroxymethyl-2-methylpyrimidine phosphate synthase] + 4-amino-2-methyl-5-(phosphooxymethyl)pyrimidine + 3-oxopropanoate + 2 Fe(2+) + 2 H(+)</text>
        <dbReference type="Rhea" id="RHEA:65756"/>
        <dbReference type="Rhea" id="RHEA-COMP:16892"/>
        <dbReference type="Rhea" id="RHEA-COMP:16893"/>
        <dbReference type="Rhea" id="RHEA-COMP:16894"/>
        <dbReference type="Rhea" id="RHEA-COMP:16895"/>
        <dbReference type="ChEBI" id="CHEBI:15377"/>
        <dbReference type="ChEBI" id="CHEBI:15378"/>
        <dbReference type="ChEBI" id="CHEBI:29033"/>
        <dbReference type="ChEBI" id="CHEBI:29034"/>
        <dbReference type="ChEBI" id="CHEBI:29969"/>
        <dbReference type="ChEBI" id="CHEBI:29979"/>
        <dbReference type="ChEBI" id="CHEBI:33190"/>
        <dbReference type="ChEBI" id="CHEBI:58354"/>
        <dbReference type="ChEBI" id="CHEBI:143915"/>
        <dbReference type="ChEBI" id="CHEBI:157692"/>
    </reaction>
    <physiologicalReaction direction="left-to-right" evidence="11">
        <dbReference type="Rhea" id="RHEA:65757"/>
    </physiologicalReaction>
</comment>
<evidence type="ECO:0000256" key="6">
    <source>
        <dbReference type="ARBA" id="ARBA00022723"/>
    </source>
</evidence>
<comment type="function">
    <text evidence="1">Responsible for the formation of the pyrimidine heterocycle in the thiamine biosynthesis pathway. Catalyzes the formation of hydroxymethylpyrimidine phosphate (HMP-P) from histidine and pyridoxal phosphate (PLP). The protein uses PLP and the active site histidine to form HMP-P, generating an inactive enzyme. The enzyme can only undergo a single turnover, which suggests it is a suicide enzyme.</text>
</comment>
<evidence type="ECO:0000256" key="10">
    <source>
        <dbReference type="ARBA" id="ARBA00033171"/>
    </source>
</evidence>
<evidence type="ECO:0000256" key="1">
    <source>
        <dbReference type="ARBA" id="ARBA00003469"/>
    </source>
</evidence>
<comment type="similarity">
    <text evidence="3">Belongs to the NMT1/THI5 family.</text>
</comment>
<keyword evidence="5" id="KW-0808">Transferase</keyword>
<comment type="pathway">
    <text evidence="2">Cofactor biosynthesis; thiamine diphosphate biosynthesis.</text>
</comment>
<gene>
    <name evidence="13" type="ORF">ENS29_14550</name>
</gene>
<evidence type="ECO:0000256" key="5">
    <source>
        <dbReference type="ARBA" id="ARBA00022679"/>
    </source>
</evidence>
<dbReference type="SUPFAM" id="SSF53850">
    <property type="entry name" value="Periplasmic binding protein-like II"/>
    <property type="match status" value="1"/>
</dbReference>
<accession>A0A7C4RTV0</accession>
<dbReference type="PANTHER" id="PTHR31528:SF1">
    <property type="entry name" value="4-AMINO-5-HYDROXYMETHYL-2-METHYLPYRIMIDINE PHOSPHATE SYNTHASE THI11-RELATED"/>
    <property type="match status" value="1"/>
</dbReference>
<evidence type="ECO:0000256" key="3">
    <source>
        <dbReference type="ARBA" id="ARBA00009406"/>
    </source>
</evidence>
<evidence type="ECO:0000259" key="12">
    <source>
        <dbReference type="Pfam" id="PF09084"/>
    </source>
</evidence>
<evidence type="ECO:0000256" key="11">
    <source>
        <dbReference type="ARBA" id="ARBA00048179"/>
    </source>
</evidence>
<dbReference type="GO" id="GO:0009228">
    <property type="term" value="P:thiamine biosynthetic process"/>
    <property type="evidence" value="ECO:0007669"/>
    <property type="project" value="UniProtKB-KW"/>
</dbReference>
<keyword evidence="6" id="KW-0479">Metal-binding</keyword>
<sequence length="314" mass="35364">MVSLLLWCSPRSLQAEEIQYRLKWLYNVSVIGDIYAEAGGCFGRMGLKVEVKEGGPERDAIKEVEMGYAQFGVASADQIIRALSKGAPIVVIAQLFQENPLQWIYRSGRIRMDKPSDLKGKTIGITYGGNDETVMRTILLQSGIRESDVRLYSVRYDYTPFYQAKVDLWPVYVNAQAPILRKKLEAAGEKTALFNPADMGIRFVANSVITSRKLASDRPDLIHRFLSALLDGWQQAMDPAHATEVLRVLSRFDRDTAPDIMAEQLDATRRLVHPPGTTIGAIDVSSWRQTEEILLQQKIIPHPVHIERFLAPRP</sequence>
<dbReference type="GO" id="GO:0016740">
    <property type="term" value="F:transferase activity"/>
    <property type="evidence" value="ECO:0007669"/>
    <property type="project" value="UniProtKB-KW"/>
</dbReference>
<comment type="caution">
    <text evidence="13">The sequence shown here is derived from an EMBL/GenBank/DDBJ whole genome shotgun (WGS) entry which is preliminary data.</text>
</comment>
<dbReference type="InterPro" id="IPR015168">
    <property type="entry name" value="SsuA/THI5"/>
</dbReference>
<dbReference type="AlphaFoldDB" id="A0A7C4RTV0"/>
<feature type="domain" description="SsuA/THI5-like" evidence="12">
    <location>
        <begin position="28"/>
        <end position="240"/>
    </location>
</feature>
<evidence type="ECO:0000256" key="9">
    <source>
        <dbReference type="ARBA" id="ARBA00023004"/>
    </source>
</evidence>
<dbReference type="EMBL" id="DSUH01000331">
    <property type="protein sequence ID" value="HGU34044.1"/>
    <property type="molecule type" value="Genomic_DNA"/>
</dbReference>
<keyword evidence="8" id="KW-0784">Thiamine biosynthesis</keyword>
<evidence type="ECO:0000256" key="4">
    <source>
        <dbReference type="ARBA" id="ARBA00011738"/>
    </source>
</evidence>
<evidence type="ECO:0000313" key="13">
    <source>
        <dbReference type="EMBL" id="HGU34044.1"/>
    </source>
</evidence>
<protein>
    <recommendedName>
        <fullName evidence="10">Thiamine pyrimidine synthase</fullName>
    </recommendedName>
</protein>
<dbReference type="GO" id="GO:0046872">
    <property type="term" value="F:metal ion binding"/>
    <property type="evidence" value="ECO:0007669"/>
    <property type="project" value="UniProtKB-KW"/>
</dbReference>
<name>A0A7C4RTV0_9BACT</name>
<keyword evidence="9" id="KW-0408">Iron</keyword>
<organism evidence="13">
    <name type="scientific">Desulfatirhabdium butyrativorans</name>
    <dbReference type="NCBI Taxonomy" id="340467"/>
    <lineage>
        <taxon>Bacteria</taxon>
        <taxon>Pseudomonadati</taxon>
        <taxon>Thermodesulfobacteriota</taxon>
        <taxon>Desulfobacteria</taxon>
        <taxon>Desulfobacterales</taxon>
        <taxon>Desulfatirhabdiaceae</taxon>
        <taxon>Desulfatirhabdium</taxon>
    </lineage>
</organism>
<dbReference type="Pfam" id="PF09084">
    <property type="entry name" value="NMT1"/>
    <property type="match status" value="1"/>
</dbReference>
<evidence type="ECO:0000256" key="7">
    <source>
        <dbReference type="ARBA" id="ARBA00022898"/>
    </source>
</evidence>
<evidence type="ECO:0000256" key="2">
    <source>
        <dbReference type="ARBA" id="ARBA00004948"/>
    </source>
</evidence>
<keyword evidence="7" id="KW-0663">Pyridoxal phosphate</keyword>